<protein>
    <submittedName>
        <fullName evidence="1">Uncharacterized protein</fullName>
    </submittedName>
</protein>
<proteinExistence type="predicted"/>
<comment type="caution">
    <text evidence="1">The sequence shown here is derived from an EMBL/GenBank/DDBJ whole genome shotgun (WGS) entry which is preliminary data.</text>
</comment>
<reference evidence="1 2" key="1">
    <citation type="submission" date="2016-07" db="EMBL/GenBank/DDBJ databases">
        <title>Genomic analysis of zinc-resistant bacterium Mucilaginibacter pedocola TBZ30.</title>
        <authorList>
            <person name="Huang J."/>
            <person name="Tang J."/>
        </authorList>
    </citation>
    <scope>NUCLEOTIDE SEQUENCE [LARGE SCALE GENOMIC DNA]</scope>
    <source>
        <strain evidence="1 2">TBZ30</strain>
    </source>
</reference>
<keyword evidence="2" id="KW-1185">Reference proteome</keyword>
<dbReference type="AlphaFoldDB" id="A0A1S9PGB3"/>
<dbReference type="STRING" id="1792845.BC343_27120"/>
<dbReference type="OrthoDB" id="1434920at2"/>
<name>A0A1S9PGB3_9SPHI</name>
<dbReference type="EMBL" id="MBTF01000010">
    <property type="protein sequence ID" value="OOQ60004.1"/>
    <property type="molecule type" value="Genomic_DNA"/>
</dbReference>
<dbReference type="RefSeq" id="WP_078347978.1">
    <property type="nucleotide sequence ID" value="NZ_MBTF01000010.1"/>
</dbReference>
<evidence type="ECO:0000313" key="2">
    <source>
        <dbReference type="Proteomes" id="UP000189739"/>
    </source>
</evidence>
<accession>A0A1S9PGB3</accession>
<organism evidence="1 2">
    <name type="scientific">Mucilaginibacter pedocola</name>
    <dbReference type="NCBI Taxonomy" id="1792845"/>
    <lineage>
        <taxon>Bacteria</taxon>
        <taxon>Pseudomonadati</taxon>
        <taxon>Bacteroidota</taxon>
        <taxon>Sphingobacteriia</taxon>
        <taxon>Sphingobacteriales</taxon>
        <taxon>Sphingobacteriaceae</taxon>
        <taxon>Mucilaginibacter</taxon>
    </lineage>
</organism>
<dbReference type="Proteomes" id="UP000189739">
    <property type="component" value="Unassembled WGS sequence"/>
</dbReference>
<sequence length="924" mass="109653">MSDTTADYSSYSLHVVLATFPQGQETNFHRSVKDDFYGRYREESVKFFNKSEDEQEHYKKNHVPIFYQPLSYFILGNYDIAYIALIDNFKFAQRLFEPRSAKLRNKHGRNVFGTHTFQTFTGIARENDQKLTDFFYDHLKPEDPVRKFFCGISNLKLNNEILIGNGAVFLEAVNRKIAQLISLYNEKNNCSVEYLRTHSFSWFEISLLLFADSPDDISGLLQSIRRLTLADLEEDTSELISNSLYPLFFPDSRKIDFLDANIFADTHTYFGLHSDLADDPHYLAQLKQSEQKLRTALEWRVKPGHLHLLNSLFKSDELGKELFGELEQFLMLGSSDYCLTTHFEDPVKNIKLIKLIMNEDTQLFQHVSKVKTRVYFERKNPTYGDEFPKKSMQEIMPMFAETINAVRKIDDQLKALKISRQIRSKILKLFSNYNNGIQDLILFPYLMDFTIFVDQLKTAIRESYNAFQNRMTYPETYKGFEGYHILEDLLMKMITIFQEGFSIRMLNNYQFEDINDFDLDFNSSIQQLLSTYSVLAYEMGNLIYDPKYSYGPIVQISMKDTVSNNNSINYYINHLTSPEFVFATFSKEILNTVIFEDQHLKDIYLKFEKDKAELYRFNAVLRDMEQRKLINFQYFINDTMRFAWTYRADFELFYYWFWTYNFQNSSLYDELGMLSELHFQKELFRILFIRRLFNKVGEDMPALTCPLPELDAYWDRYYQQIDTSVRQFIDFLDRQKISFELMNYLQSRLNDMMRRSDRECDIPEMDHEAAFHFTERLKGKYELDIMPQTYANLIAKRHYAFERLSAGMTAESGVPKNSLLYLEWYMWDHLKNIFRMNGSSIDMLRRNWQTGRPMSAFMQSTESNNLYTVDQTGGLFFDSTDKQGRYLKMSTRVLTDLWHYALVRKKGFIQSKFNVKIPKHDRGD</sequence>
<evidence type="ECO:0000313" key="1">
    <source>
        <dbReference type="EMBL" id="OOQ60004.1"/>
    </source>
</evidence>
<gene>
    <name evidence="1" type="ORF">BC343_27120</name>
</gene>